<evidence type="ECO:0000313" key="2">
    <source>
        <dbReference type="Proteomes" id="UP000679848"/>
    </source>
</evidence>
<protein>
    <recommendedName>
        <fullName evidence="3">N-acetyltransferase domain-containing protein</fullName>
    </recommendedName>
</protein>
<dbReference type="SUPFAM" id="SSF55729">
    <property type="entry name" value="Acyl-CoA N-acyltransferases (Nat)"/>
    <property type="match status" value="1"/>
</dbReference>
<evidence type="ECO:0008006" key="3">
    <source>
        <dbReference type="Google" id="ProtNLM"/>
    </source>
</evidence>
<dbReference type="RefSeq" id="WP_213543573.1">
    <property type="nucleotide sequence ID" value="NZ_AP023420.1"/>
</dbReference>
<sequence length="197" mass="22645">MELRIPTHDQLRTIYHRDLKEAFPEAELKSLATIETMWDQGQYIPYCLFDGDAIVGEAFVWLGHPGWALLDYLCVSSTARNAGLGASVLKSLLEAEPDTVFFGEVEAPVHAPDPAMAERRLAFYFRNGLRMAGYDTEIFGVHYKTLYLANRLVEDGPLMEEHQFVYRQSFSPQKYRKYIRIPRDPDAEPGEQIPWDQ</sequence>
<reference evidence="1" key="1">
    <citation type="submission" date="2020-09" db="EMBL/GenBank/DDBJ databases">
        <title>New species isolated from human feces.</title>
        <authorList>
            <person name="Kitahara M."/>
            <person name="Shigeno Y."/>
            <person name="Shime M."/>
            <person name="Matsumoto Y."/>
            <person name="Nakamura S."/>
            <person name="Motooka D."/>
            <person name="Fukuoka S."/>
            <person name="Nishikawa H."/>
            <person name="Benno Y."/>
        </authorList>
    </citation>
    <scope>NUCLEOTIDE SEQUENCE</scope>
    <source>
        <strain evidence="1">MM59</strain>
    </source>
</reference>
<accession>A0A810QH82</accession>
<dbReference type="Proteomes" id="UP000679848">
    <property type="component" value="Chromosome"/>
</dbReference>
<evidence type="ECO:0000313" key="1">
    <source>
        <dbReference type="EMBL" id="BCK85497.1"/>
    </source>
</evidence>
<dbReference type="AlphaFoldDB" id="A0A810QH82"/>
<dbReference type="EMBL" id="AP023420">
    <property type="protein sequence ID" value="BCK85497.1"/>
    <property type="molecule type" value="Genomic_DNA"/>
</dbReference>
<dbReference type="InterPro" id="IPR016181">
    <property type="entry name" value="Acyl_CoA_acyltransferase"/>
</dbReference>
<dbReference type="Gene3D" id="3.40.630.30">
    <property type="match status" value="1"/>
</dbReference>
<keyword evidence="2" id="KW-1185">Reference proteome</keyword>
<proteinExistence type="predicted"/>
<organism evidence="1 2">
    <name type="scientific">Pusillibacter faecalis</name>
    <dbReference type="NCBI Taxonomy" id="2714358"/>
    <lineage>
        <taxon>Bacteria</taxon>
        <taxon>Bacillati</taxon>
        <taxon>Bacillota</taxon>
        <taxon>Clostridia</taxon>
        <taxon>Eubacteriales</taxon>
        <taxon>Oscillospiraceae</taxon>
        <taxon>Pusillibacter</taxon>
    </lineage>
</organism>
<name>A0A810QH82_9FIRM</name>
<dbReference type="KEGG" id="pfaa:MM59RIKEN_28160"/>
<gene>
    <name evidence="1" type="ORF">MM59RIKEN_28160</name>
</gene>